<gene>
    <name evidence="1" type="ORF">K7B09_01405</name>
</gene>
<comment type="caution">
    <text evidence="1">The sequence shown here is derived from an EMBL/GenBank/DDBJ whole genome shotgun (WGS) entry which is preliminary data.</text>
</comment>
<evidence type="ECO:0000313" key="2">
    <source>
        <dbReference type="Proteomes" id="UP001430290"/>
    </source>
</evidence>
<dbReference type="EMBL" id="JAIQDJ010000001">
    <property type="protein sequence ID" value="MBZ4184980.1"/>
    <property type="molecule type" value="Genomic_DNA"/>
</dbReference>
<name>A0ABS7TAZ8_9GAMM</name>
<dbReference type="RefSeq" id="WP_223625981.1">
    <property type="nucleotide sequence ID" value="NZ_JAIQDJ010000001.1"/>
</dbReference>
<evidence type="ECO:0000313" key="1">
    <source>
        <dbReference type="EMBL" id="MBZ4184980.1"/>
    </source>
</evidence>
<accession>A0ABS7TAZ8</accession>
<dbReference type="Proteomes" id="UP001430290">
    <property type="component" value="Unassembled WGS sequence"/>
</dbReference>
<keyword evidence="2" id="KW-1185">Reference proteome</keyword>
<organism evidence="1 2">
    <name type="scientific">Thermomonas beijingensis</name>
    <dbReference type="NCBI Taxonomy" id="2872701"/>
    <lineage>
        <taxon>Bacteria</taxon>
        <taxon>Pseudomonadati</taxon>
        <taxon>Pseudomonadota</taxon>
        <taxon>Gammaproteobacteria</taxon>
        <taxon>Lysobacterales</taxon>
        <taxon>Lysobacteraceae</taxon>
        <taxon>Thermomonas</taxon>
    </lineage>
</organism>
<proteinExistence type="predicted"/>
<protein>
    <submittedName>
        <fullName evidence="1">Uncharacterized protein</fullName>
    </submittedName>
</protein>
<reference evidence="1" key="1">
    <citation type="submission" date="2021-09" db="EMBL/GenBank/DDBJ databases">
        <authorList>
            <person name="Wu T."/>
            <person name="Guo S.Z."/>
        </authorList>
    </citation>
    <scope>NUCLEOTIDE SEQUENCE</scope>
    <source>
        <strain evidence="1">RSS-23</strain>
    </source>
</reference>
<sequence>MPTRYYIRLPDPAMARGGDADLSFHSQGADGFADELQQALRTSTLFERWSAKQSDPDDVDPALGATDPGAQVLGHQNDLHVELEVVTHLPSALLRQRMALLAGHGWQLRDVAAA</sequence>